<evidence type="ECO:0000256" key="3">
    <source>
        <dbReference type="ARBA" id="ARBA00023172"/>
    </source>
</evidence>
<dbReference type="Pfam" id="PF00589">
    <property type="entry name" value="Phage_integrase"/>
    <property type="match status" value="1"/>
</dbReference>
<dbReference type="Proteomes" id="UP001597108">
    <property type="component" value="Unassembled WGS sequence"/>
</dbReference>
<dbReference type="InterPro" id="IPR011010">
    <property type="entry name" value="DNA_brk_join_enz"/>
</dbReference>
<dbReference type="CDD" id="cd00796">
    <property type="entry name" value="INT_Rci_Hp1_C"/>
    <property type="match status" value="1"/>
</dbReference>
<name>A0ABW3IRB6_9RHOB</name>
<proteinExistence type="predicted"/>
<dbReference type="PROSITE" id="PS51900">
    <property type="entry name" value="CB"/>
    <property type="match status" value="1"/>
</dbReference>
<gene>
    <name evidence="7" type="ORF">ACFQ2S_13590</name>
</gene>
<dbReference type="Gene3D" id="1.10.443.10">
    <property type="entry name" value="Intergrase catalytic core"/>
    <property type="match status" value="1"/>
</dbReference>
<dbReference type="InterPro" id="IPR013762">
    <property type="entry name" value="Integrase-like_cat_sf"/>
</dbReference>
<protein>
    <submittedName>
        <fullName evidence="7">Tyrosine-type recombinase/integrase</fullName>
    </submittedName>
</protein>
<dbReference type="PANTHER" id="PTHR30349">
    <property type="entry name" value="PHAGE INTEGRASE-RELATED"/>
    <property type="match status" value="1"/>
</dbReference>
<reference evidence="8" key="1">
    <citation type="journal article" date="2019" name="Int. J. Syst. Evol. Microbiol.">
        <title>The Global Catalogue of Microorganisms (GCM) 10K type strain sequencing project: providing services to taxonomists for standard genome sequencing and annotation.</title>
        <authorList>
            <consortium name="The Broad Institute Genomics Platform"/>
            <consortium name="The Broad Institute Genome Sequencing Center for Infectious Disease"/>
            <person name="Wu L."/>
            <person name="Ma J."/>
        </authorList>
    </citation>
    <scope>NUCLEOTIDE SEQUENCE [LARGE SCALE GENOMIC DNA]</scope>
    <source>
        <strain evidence="8">CCUG 60524</strain>
    </source>
</reference>
<evidence type="ECO:0000256" key="1">
    <source>
        <dbReference type="ARBA" id="ARBA00022908"/>
    </source>
</evidence>
<sequence length="337" mass="38854">MATIRNRNGKWQAQVRIKGHTARTKSFTTKRDAERWARQTETEIEASALRVDHRVLDRMTVRDVLERYRREVTSRKRGAASENKRLDLMVRQPWAAQPLSRITPQTFSRYRDERLRTVSAGTVIRDLGLLRAIFEVARLEWDIALPENPVARVRKPASPNARDRRLQAGELEALLKESDKSRNEWLRTGILLAVETGMRRGEMLNLRWADICFDTGTLAIPVTKTGHARRIPLSDVALGLLTQRRTHRDTGPDLVFPISANAFRQAWERCKGRVAVSRPTISDLRFHDLRHEAVSRFFEMGLSVPEVALISGHRDPRMLFRYTHLRAEDLAKKMRAA</sequence>
<evidence type="ECO:0000256" key="2">
    <source>
        <dbReference type="ARBA" id="ARBA00023125"/>
    </source>
</evidence>
<dbReference type="SUPFAM" id="SSF56349">
    <property type="entry name" value="DNA breaking-rejoining enzymes"/>
    <property type="match status" value="1"/>
</dbReference>
<evidence type="ECO:0000259" key="6">
    <source>
        <dbReference type="PROSITE" id="PS51900"/>
    </source>
</evidence>
<dbReference type="EMBL" id="JBHTJT010000030">
    <property type="protein sequence ID" value="MFD0980682.1"/>
    <property type="molecule type" value="Genomic_DNA"/>
</dbReference>
<evidence type="ECO:0000313" key="7">
    <source>
        <dbReference type="EMBL" id="MFD0980682.1"/>
    </source>
</evidence>
<dbReference type="InterPro" id="IPR010998">
    <property type="entry name" value="Integrase_recombinase_N"/>
</dbReference>
<dbReference type="PANTHER" id="PTHR30349:SF94">
    <property type="entry name" value="INTEGRASE_RECOMBINASE HI_1414-RELATED"/>
    <property type="match status" value="1"/>
</dbReference>
<evidence type="ECO:0000256" key="4">
    <source>
        <dbReference type="PROSITE-ProRule" id="PRU01248"/>
    </source>
</evidence>
<keyword evidence="2 4" id="KW-0238">DNA-binding</keyword>
<dbReference type="PROSITE" id="PS51898">
    <property type="entry name" value="TYR_RECOMBINASE"/>
    <property type="match status" value="1"/>
</dbReference>
<feature type="domain" description="Tyr recombinase" evidence="5">
    <location>
        <begin position="161"/>
        <end position="335"/>
    </location>
</feature>
<dbReference type="Gene3D" id="1.10.150.130">
    <property type="match status" value="1"/>
</dbReference>
<keyword evidence="3" id="KW-0233">DNA recombination</keyword>
<comment type="caution">
    <text evidence="7">The sequence shown here is derived from an EMBL/GenBank/DDBJ whole genome shotgun (WGS) entry which is preliminary data.</text>
</comment>
<dbReference type="InterPro" id="IPR002104">
    <property type="entry name" value="Integrase_catalytic"/>
</dbReference>
<evidence type="ECO:0000313" key="8">
    <source>
        <dbReference type="Proteomes" id="UP001597108"/>
    </source>
</evidence>
<dbReference type="InterPro" id="IPR050090">
    <property type="entry name" value="Tyrosine_recombinase_XerCD"/>
</dbReference>
<feature type="domain" description="Core-binding (CB)" evidence="6">
    <location>
        <begin position="59"/>
        <end position="138"/>
    </location>
</feature>
<evidence type="ECO:0000259" key="5">
    <source>
        <dbReference type="PROSITE" id="PS51898"/>
    </source>
</evidence>
<keyword evidence="1" id="KW-0229">DNA integration</keyword>
<keyword evidence="8" id="KW-1185">Reference proteome</keyword>
<accession>A0ABW3IRB6</accession>
<organism evidence="7 8">
    <name type="scientific">Tropicimonas aquimaris</name>
    <dbReference type="NCBI Taxonomy" id="914152"/>
    <lineage>
        <taxon>Bacteria</taxon>
        <taxon>Pseudomonadati</taxon>
        <taxon>Pseudomonadota</taxon>
        <taxon>Alphaproteobacteria</taxon>
        <taxon>Rhodobacterales</taxon>
        <taxon>Roseobacteraceae</taxon>
        <taxon>Tropicimonas</taxon>
    </lineage>
</organism>
<dbReference type="RefSeq" id="WP_386075220.1">
    <property type="nucleotide sequence ID" value="NZ_JBHTJT010000030.1"/>
</dbReference>
<dbReference type="InterPro" id="IPR044068">
    <property type="entry name" value="CB"/>
</dbReference>